<dbReference type="FunFam" id="3.40.50.1970:FF:000003">
    <property type="entry name" value="Alcohol dehydrogenase, iron-containing"/>
    <property type="match status" value="1"/>
</dbReference>
<proteinExistence type="predicted"/>
<name>C2BFP9_9FIRM</name>
<evidence type="ECO:0000259" key="2">
    <source>
        <dbReference type="Pfam" id="PF00465"/>
    </source>
</evidence>
<dbReference type="GO" id="GO:0005829">
    <property type="term" value="C:cytosol"/>
    <property type="evidence" value="ECO:0007669"/>
    <property type="project" value="TreeGrafter"/>
</dbReference>
<dbReference type="InterPro" id="IPR044731">
    <property type="entry name" value="BDH-like"/>
</dbReference>
<dbReference type="HOGENOM" id="CLU_007207_0_4_9"/>
<dbReference type="GO" id="GO:0046872">
    <property type="term" value="F:metal ion binding"/>
    <property type="evidence" value="ECO:0007669"/>
    <property type="project" value="InterPro"/>
</dbReference>
<dbReference type="PANTHER" id="PTHR43633:SF1">
    <property type="entry name" value="ALCOHOL DEHYDROGENASE YQHD"/>
    <property type="match status" value="1"/>
</dbReference>
<feature type="domain" description="Alcohol dehydrogenase iron-type/glycerol dehydrogenase GldA" evidence="2">
    <location>
        <begin position="21"/>
        <end position="188"/>
    </location>
</feature>
<evidence type="ECO:0000259" key="3">
    <source>
        <dbReference type="Pfam" id="PF25137"/>
    </source>
</evidence>
<dbReference type="GO" id="GO:0008106">
    <property type="term" value="F:alcohol dehydrogenase (NADP+) activity"/>
    <property type="evidence" value="ECO:0007669"/>
    <property type="project" value="TreeGrafter"/>
</dbReference>
<dbReference type="InterPro" id="IPR056798">
    <property type="entry name" value="ADH_Fe_C"/>
</dbReference>
<dbReference type="Proteomes" id="UP000005984">
    <property type="component" value="Unassembled WGS sequence"/>
</dbReference>
<comment type="caution">
    <text evidence="4">The sequence shown here is derived from an EMBL/GenBank/DDBJ whole genome shotgun (WGS) entry which is preliminary data.</text>
</comment>
<evidence type="ECO:0000313" key="5">
    <source>
        <dbReference type="Proteomes" id="UP000005984"/>
    </source>
</evidence>
<dbReference type="EMBL" id="ABYO01000196">
    <property type="protein sequence ID" value="EEI86336.1"/>
    <property type="molecule type" value="Genomic_DNA"/>
</dbReference>
<dbReference type="EC" id="1.1.1.1" evidence="4"/>
<gene>
    <name evidence="4" type="primary">adh3</name>
    <name evidence="4" type="ORF">HMPREF0072_1169</name>
</gene>
<evidence type="ECO:0000313" key="4">
    <source>
        <dbReference type="EMBL" id="EEI86336.1"/>
    </source>
</evidence>
<protein>
    <submittedName>
        <fullName evidence="4">Alcohol dehydrogenase, iron-dependent</fullName>
        <ecNumber evidence="4">1.1.1.1</ecNumber>
    </submittedName>
</protein>
<dbReference type="GO" id="GO:1990002">
    <property type="term" value="F:methylglyoxal reductase (NADPH) (acetol producing) activity"/>
    <property type="evidence" value="ECO:0007669"/>
    <property type="project" value="TreeGrafter"/>
</dbReference>
<dbReference type="Gene3D" id="3.40.50.1970">
    <property type="match status" value="1"/>
</dbReference>
<sequence length="402" mass="44713">MGKNNKKRGDFMNNFTYDIGTKIHFGTDALDYIGEEAKKYADKILLTYGGGSIKKNGVYDKVIKELEGAGIEVFELSGIQPNPRIDSVREGVRILKENGIGAILAVGGGSTIDASKFMAAGACADFDPWKFISEKRPMSPAIPLLSVLTMAATGSEMDCGGVITNPETKEKLSSGHADTRPKVSFLNPELTYTVSKFQTAAGSADILSHIFETYFNIDGTMFMLDRIMEALMKTVIKYGPIAIKDPENYEARANLMWASSWAINDFISDSSQAAWTVHPIEHELSAFYDITHGLGLAILTPRWMEYCLSEKTVHKFVDLGVNVFDLDKDQEPMEIARQTIEKVKKFFFEDLGLDSNLRKVGIDERHFDEMSKKACGKAGVKKGFIDLRPEDVKKIYEMCLED</sequence>
<dbReference type="AlphaFoldDB" id="C2BFP9"/>
<accession>C2BFP9</accession>
<organism evidence="4 5">
    <name type="scientific">Anaerococcus lactolyticus ATCC 51172</name>
    <dbReference type="NCBI Taxonomy" id="525254"/>
    <lineage>
        <taxon>Bacteria</taxon>
        <taxon>Bacillati</taxon>
        <taxon>Bacillota</taxon>
        <taxon>Tissierellia</taxon>
        <taxon>Tissierellales</taxon>
        <taxon>Peptoniphilaceae</taxon>
        <taxon>Anaerococcus</taxon>
    </lineage>
</organism>
<dbReference type="PANTHER" id="PTHR43633">
    <property type="entry name" value="ALCOHOL DEHYDROGENASE YQHD"/>
    <property type="match status" value="1"/>
</dbReference>
<reference evidence="4 5" key="1">
    <citation type="submission" date="2008-10" db="EMBL/GenBank/DDBJ databases">
        <authorList>
            <person name="Qin X."/>
            <person name="Bachman B."/>
            <person name="Battles P."/>
            <person name="Bell A."/>
            <person name="Bess C."/>
            <person name="Bickham C."/>
            <person name="Chaboub L."/>
            <person name="Chen D."/>
            <person name="Coyle M."/>
            <person name="Deiros D.R."/>
            <person name="Dinh H."/>
            <person name="Forbes L."/>
            <person name="Fowler G."/>
            <person name="Francisco L."/>
            <person name="Fu Q."/>
            <person name="Gubbala S."/>
            <person name="Hale W."/>
            <person name="Han Y."/>
            <person name="Hemphill L."/>
            <person name="Highlander S.K."/>
            <person name="Hirani K."/>
            <person name="Hogues M."/>
            <person name="Jackson L."/>
            <person name="Jakkamsetti A."/>
            <person name="Javaid M."/>
            <person name="Jiang H."/>
            <person name="Korchina V."/>
            <person name="Kovar C."/>
            <person name="Lara F."/>
            <person name="Lee S."/>
            <person name="Mata R."/>
            <person name="Mathew T."/>
            <person name="Moen C."/>
            <person name="Morales K."/>
            <person name="Munidasa M."/>
            <person name="Nazareth L."/>
            <person name="Ngo R."/>
            <person name="Nguyen L."/>
            <person name="Okwuonu G."/>
            <person name="Ongeri F."/>
            <person name="Patil S."/>
            <person name="Petrosino J."/>
            <person name="Pham C."/>
            <person name="Pham P."/>
            <person name="Pu L.-L."/>
            <person name="Puazo M."/>
            <person name="Raj R."/>
            <person name="Reid J."/>
            <person name="Rouhana J."/>
            <person name="Saada N."/>
            <person name="Shang Y."/>
            <person name="Simmons D."/>
            <person name="Thornton R."/>
            <person name="Warren J."/>
            <person name="Weissenberger G."/>
            <person name="Zhang J."/>
            <person name="Zhang L."/>
            <person name="Zhou C."/>
            <person name="Zhu D."/>
            <person name="Muzny D."/>
            <person name="Worley K."/>
            <person name="Gibbs R."/>
        </authorList>
    </citation>
    <scope>NUCLEOTIDE SEQUENCE [LARGE SCALE GENOMIC DNA]</scope>
    <source>
        <strain evidence="4 5">ATCC 51172</strain>
    </source>
</reference>
<dbReference type="PROSITE" id="PS00060">
    <property type="entry name" value="ADH_IRON_2"/>
    <property type="match status" value="1"/>
</dbReference>
<keyword evidence="1 4" id="KW-0560">Oxidoreductase</keyword>
<feature type="domain" description="Fe-containing alcohol dehydrogenase-like C-terminal" evidence="3">
    <location>
        <begin position="199"/>
        <end position="398"/>
    </location>
</feature>
<evidence type="ECO:0000256" key="1">
    <source>
        <dbReference type="ARBA" id="ARBA00023002"/>
    </source>
</evidence>
<dbReference type="InterPro" id="IPR018211">
    <property type="entry name" value="ADH_Fe_CS"/>
</dbReference>
<dbReference type="CDD" id="cd08187">
    <property type="entry name" value="BDH"/>
    <property type="match status" value="1"/>
</dbReference>
<dbReference type="STRING" id="525254.HMPREF0072_1169"/>
<dbReference type="SUPFAM" id="SSF56796">
    <property type="entry name" value="Dehydroquinate synthase-like"/>
    <property type="match status" value="1"/>
</dbReference>
<dbReference type="Gene3D" id="1.20.1090.10">
    <property type="entry name" value="Dehydroquinate synthase-like - alpha domain"/>
    <property type="match status" value="1"/>
</dbReference>
<dbReference type="eggNOG" id="COG1979">
    <property type="taxonomic scope" value="Bacteria"/>
</dbReference>
<dbReference type="Pfam" id="PF00465">
    <property type="entry name" value="Fe-ADH"/>
    <property type="match status" value="1"/>
</dbReference>
<dbReference type="InterPro" id="IPR001670">
    <property type="entry name" value="ADH_Fe/GldA"/>
</dbReference>
<dbReference type="GO" id="GO:1990362">
    <property type="term" value="F:butanol dehydrogenase (NAD+) activity"/>
    <property type="evidence" value="ECO:0007669"/>
    <property type="project" value="InterPro"/>
</dbReference>
<keyword evidence="5" id="KW-1185">Reference proteome</keyword>
<dbReference type="Pfam" id="PF25137">
    <property type="entry name" value="ADH_Fe_C"/>
    <property type="match status" value="1"/>
</dbReference>